<evidence type="ECO:0000313" key="2">
    <source>
        <dbReference type="Proteomes" id="UP000800200"/>
    </source>
</evidence>
<accession>A0A6A6EDU4</accession>
<name>A0A6A6EDU4_9PEZI</name>
<organism evidence="1 2">
    <name type="scientific">Zopfia rhizophila CBS 207.26</name>
    <dbReference type="NCBI Taxonomy" id="1314779"/>
    <lineage>
        <taxon>Eukaryota</taxon>
        <taxon>Fungi</taxon>
        <taxon>Dikarya</taxon>
        <taxon>Ascomycota</taxon>
        <taxon>Pezizomycotina</taxon>
        <taxon>Dothideomycetes</taxon>
        <taxon>Dothideomycetes incertae sedis</taxon>
        <taxon>Zopfiaceae</taxon>
        <taxon>Zopfia</taxon>
    </lineage>
</organism>
<dbReference type="AlphaFoldDB" id="A0A6A6EDU4"/>
<reference evidence="1" key="1">
    <citation type="journal article" date="2020" name="Stud. Mycol.">
        <title>101 Dothideomycetes genomes: a test case for predicting lifestyles and emergence of pathogens.</title>
        <authorList>
            <person name="Haridas S."/>
            <person name="Albert R."/>
            <person name="Binder M."/>
            <person name="Bloem J."/>
            <person name="Labutti K."/>
            <person name="Salamov A."/>
            <person name="Andreopoulos B."/>
            <person name="Baker S."/>
            <person name="Barry K."/>
            <person name="Bills G."/>
            <person name="Bluhm B."/>
            <person name="Cannon C."/>
            <person name="Castanera R."/>
            <person name="Culley D."/>
            <person name="Daum C."/>
            <person name="Ezra D."/>
            <person name="Gonzalez J."/>
            <person name="Henrissat B."/>
            <person name="Kuo A."/>
            <person name="Liang C."/>
            <person name="Lipzen A."/>
            <person name="Lutzoni F."/>
            <person name="Magnuson J."/>
            <person name="Mondo S."/>
            <person name="Nolan M."/>
            <person name="Ohm R."/>
            <person name="Pangilinan J."/>
            <person name="Park H.-J."/>
            <person name="Ramirez L."/>
            <person name="Alfaro M."/>
            <person name="Sun H."/>
            <person name="Tritt A."/>
            <person name="Yoshinaga Y."/>
            <person name="Zwiers L.-H."/>
            <person name="Turgeon B."/>
            <person name="Goodwin S."/>
            <person name="Spatafora J."/>
            <person name="Crous P."/>
            <person name="Grigoriev I."/>
        </authorList>
    </citation>
    <scope>NUCLEOTIDE SEQUENCE</scope>
    <source>
        <strain evidence="1">CBS 207.26</strain>
    </source>
</reference>
<protein>
    <submittedName>
        <fullName evidence="1">Uncharacterized protein</fullName>
    </submittedName>
</protein>
<evidence type="ECO:0000313" key="1">
    <source>
        <dbReference type="EMBL" id="KAF2188280.1"/>
    </source>
</evidence>
<dbReference type="EMBL" id="ML994624">
    <property type="protein sequence ID" value="KAF2188280.1"/>
    <property type="molecule type" value="Genomic_DNA"/>
</dbReference>
<keyword evidence="2" id="KW-1185">Reference proteome</keyword>
<gene>
    <name evidence="1" type="ORF">K469DRAFT_92948</name>
</gene>
<dbReference type="Proteomes" id="UP000800200">
    <property type="component" value="Unassembled WGS sequence"/>
</dbReference>
<proteinExistence type="predicted"/>
<sequence length="90" mass="10258">MQRSRACCSFTYFLSPPPSGPTQTKIDPHNNLLMMFGLQLLKENDYCIYNQPGMLSGEVEVGTRWGKQKLRSTKTLSAPSRYVYRAHTRG</sequence>